<evidence type="ECO:0000256" key="1">
    <source>
        <dbReference type="ARBA" id="ARBA00004141"/>
    </source>
</evidence>
<evidence type="ECO:0000256" key="4">
    <source>
        <dbReference type="ARBA" id="ARBA00023136"/>
    </source>
</evidence>
<dbReference type="PANTHER" id="PTHR11132">
    <property type="entry name" value="SOLUTE CARRIER FAMILY 35"/>
    <property type="match status" value="1"/>
</dbReference>
<feature type="domain" description="Sugar phosphate transporter" evidence="7">
    <location>
        <begin position="80"/>
        <end position="372"/>
    </location>
</feature>
<evidence type="ECO:0000256" key="3">
    <source>
        <dbReference type="ARBA" id="ARBA00022989"/>
    </source>
</evidence>
<protein>
    <recommendedName>
        <fullName evidence="7">Sugar phosphate transporter domain-containing protein</fullName>
    </recommendedName>
</protein>
<feature type="transmembrane region" description="Helical" evidence="5">
    <location>
        <begin position="195"/>
        <end position="215"/>
    </location>
</feature>
<accession>A0A6T5QLI6</accession>
<keyword evidence="3 5" id="KW-1133">Transmembrane helix</keyword>
<evidence type="ECO:0000259" key="7">
    <source>
        <dbReference type="Pfam" id="PF03151"/>
    </source>
</evidence>
<proteinExistence type="predicted"/>
<gene>
    <name evidence="8" type="ORF">HAKA00212_LOCUS5980</name>
</gene>
<dbReference type="InterPro" id="IPR037185">
    <property type="entry name" value="EmrE-like"/>
</dbReference>
<feature type="transmembrane region" description="Helical" evidence="5">
    <location>
        <begin position="108"/>
        <end position="128"/>
    </location>
</feature>
<organism evidence="8">
    <name type="scientific">Heterosigma akashiwo</name>
    <name type="common">Chromophytic alga</name>
    <name type="synonym">Heterosigma carterae</name>
    <dbReference type="NCBI Taxonomy" id="2829"/>
    <lineage>
        <taxon>Eukaryota</taxon>
        <taxon>Sar</taxon>
        <taxon>Stramenopiles</taxon>
        <taxon>Ochrophyta</taxon>
        <taxon>Raphidophyceae</taxon>
        <taxon>Chattonellales</taxon>
        <taxon>Chattonellaceae</taxon>
        <taxon>Heterosigma</taxon>
    </lineage>
</organism>
<feature type="transmembrane region" description="Helical" evidence="5">
    <location>
        <begin position="222"/>
        <end position="241"/>
    </location>
</feature>
<feature type="transmembrane region" description="Helical" evidence="5">
    <location>
        <begin position="301"/>
        <end position="325"/>
    </location>
</feature>
<feature type="chain" id="PRO_5030159687" description="Sugar phosphate transporter domain-containing protein" evidence="6">
    <location>
        <begin position="23"/>
        <end position="388"/>
    </location>
</feature>
<comment type="subcellular location">
    <subcellularLocation>
        <location evidence="1">Membrane</location>
        <topology evidence="1">Multi-pass membrane protein</topology>
    </subcellularLocation>
</comment>
<sequence>MNPSKLIVSLLVFCAVLCSVSAGISGSQSSNTGLRRSYTALFQTRGGAIAVKSKPVQLKPSAAKVDGQVASAAKTASPLKVVGLFGLWYFFTICSSSAMTSASKAMPLPWAGTAMRLWVGSAFIMALWKTGIKPEPVVTKETIKSVSPVSAMSTLTLLLTGMAYAAGSLPFVSIVKSAEPATMALINAVFFGKLLPAPVYASLIPVIGGVGLASLKELNFSALCLILSMMVNVTSSLRSIMAKGLTNTGLKPSALTGLNSILGAMMITPIALVLEGAKLLDIYRKVAGGDADMTAQLKRFLVLNCVSGICLFLFYEGNFMCLNAVGPLSHSIGSTIGRVVVIAAGVLIYRTKMTPLNVLGAALAVGGVFLYSYMQNLYAARAAADKAK</sequence>
<name>A0A6T5QLI6_HETAK</name>
<evidence type="ECO:0000256" key="2">
    <source>
        <dbReference type="ARBA" id="ARBA00022692"/>
    </source>
</evidence>
<dbReference type="InterPro" id="IPR004853">
    <property type="entry name" value="Sugar_P_trans_dom"/>
</dbReference>
<feature type="transmembrane region" description="Helical" evidence="5">
    <location>
        <begin position="331"/>
        <end position="349"/>
    </location>
</feature>
<evidence type="ECO:0000313" key="8">
    <source>
        <dbReference type="EMBL" id="CAE0627302.1"/>
    </source>
</evidence>
<evidence type="ECO:0000256" key="5">
    <source>
        <dbReference type="SAM" id="Phobius"/>
    </source>
</evidence>
<dbReference type="EMBL" id="HBIU01013126">
    <property type="protein sequence ID" value="CAE0627302.1"/>
    <property type="molecule type" value="Transcribed_RNA"/>
</dbReference>
<dbReference type="SUPFAM" id="SSF103481">
    <property type="entry name" value="Multidrug resistance efflux transporter EmrE"/>
    <property type="match status" value="1"/>
</dbReference>
<feature type="transmembrane region" description="Helical" evidence="5">
    <location>
        <begin position="149"/>
        <end position="175"/>
    </location>
</feature>
<evidence type="ECO:0000256" key="6">
    <source>
        <dbReference type="SAM" id="SignalP"/>
    </source>
</evidence>
<dbReference type="InterPro" id="IPR050186">
    <property type="entry name" value="TPT_transporter"/>
</dbReference>
<keyword evidence="2 5" id="KW-0812">Transmembrane</keyword>
<keyword evidence="6" id="KW-0732">Signal</keyword>
<feature type="transmembrane region" description="Helical" evidence="5">
    <location>
        <begin position="356"/>
        <end position="374"/>
    </location>
</feature>
<keyword evidence="4 5" id="KW-0472">Membrane</keyword>
<reference evidence="8" key="1">
    <citation type="submission" date="2021-01" db="EMBL/GenBank/DDBJ databases">
        <authorList>
            <person name="Corre E."/>
            <person name="Pelletier E."/>
            <person name="Niang G."/>
            <person name="Scheremetjew M."/>
            <person name="Finn R."/>
            <person name="Kale V."/>
            <person name="Holt S."/>
            <person name="Cochrane G."/>
            <person name="Meng A."/>
            <person name="Brown T."/>
            <person name="Cohen L."/>
        </authorList>
    </citation>
    <scope>NUCLEOTIDE SEQUENCE</scope>
    <source>
        <strain evidence="8">CCMP3107</strain>
    </source>
</reference>
<dbReference type="AlphaFoldDB" id="A0A6T5QLI6"/>
<dbReference type="Pfam" id="PF03151">
    <property type="entry name" value="TPT"/>
    <property type="match status" value="1"/>
</dbReference>
<feature type="signal peptide" evidence="6">
    <location>
        <begin position="1"/>
        <end position="22"/>
    </location>
</feature>
<feature type="transmembrane region" description="Helical" evidence="5">
    <location>
        <begin position="261"/>
        <end position="280"/>
    </location>
</feature>
<dbReference type="GO" id="GO:0016020">
    <property type="term" value="C:membrane"/>
    <property type="evidence" value="ECO:0007669"/>
    <property type="project" value="UniProtKB-SubCell"/>
</dbReference>